<sequence>MYPPHTIIMYQGKIIQFGDRLTRPHRGILNNHVIRDEPFIRGTWLTSTHSKILNTCDKSYMRKLPRQGSTTTPCQGCLGSNHIQVSMSMHPRGGTYDIAHHILGKTIQHGNSLAEPYGGILNNHVARDKPSNWETRLSSTHNRIFNTRAPVTSPTFRLSRQGSTVTLRQGCSGSDIFKPYPQSPYPLIPESVTKEAHTP</sequence>
<evidence type="ECO:0000313" key="1">
    <source>
        <dbReference type="EMBL" id="KAI5330009.1"/>
    </source>
</evidence>
<organism evidence="1 2">
    <name type="scientific">Prunus dulcis</name>
    <name type="common">Almond</name>
    <name type="synonym">Amygdalus dulcis</name>
    <dbReference type="NCBI Taxonomy" id="3755"/>
    <lineage>
        <taxon>Eukaryota</taxon>
        <taxon>Viridiplantae</taxon>
        <taxon>Streptophyta</taxon>
        <taxon>Embryophyta</taxon>
        <taxon>Tracheophyta</taxon>
        <taxon>Spermatophyta</taxon>
        <taxon>Magnoliopsida</taxon>
        <taxon>eudicotyledons</taxon>
        <taxon>Gunneridae</taxon>
        <taxon>Pentapetalae</taxon>
        <taxon>rosids</taxon>
        <taxon>fabids</taxon>
        <taxon>Rosales</taxon>
        <taxon>Rosaceae</taxon>
        <taxon>Amygdaloideae</taxon>
        <taxon>Amygdaleae</taxon>
        <taxon>Prunus</taxon>
    </lineage>
</organism>
<accession>A0AAD4Z2E4</accession>
<name>A0AAD4Z2E4_PRUDU</name>
<proteinExistence type="predicted"/>
<dbReference type="AlphaFoldDB" id="A0AAD4Z2E4"/>
<protein>
    <submittedName>
        <fullName evidence="1">Uncharacterized protein</fullName>
    </submittedName>
</protein>
<keyword evidence="2" id="KW-1185">Reference proteome</keyword>
<dbReference type="Proteomes" id="UP001054821">
    <property type="component" value="Chromosome 5"/>
</dbReference>
<reference evidence="1 2" key="1">
    <citation type="journal article" date="2022" name="G3 (Bethesda)">
        <title>Whole-genome sequence and methylome profiling of the almond [Prunus dulcis (Mill.) D.A. Webb] cultivar 'Nonpareil'.</title>
        <authorList>
            <person name="D'Amico-Willman K.M."/>
            <person name="Ouma W.Z."/>
            <person name="Meulia T."/>
            <person name="Sideli G.M."/>
            <person name="Gradziel T.M."/>
            <person name="Fresnedo-Ramirez J."/>
        </authorList>
    </citation>
    <scope>NUCLEOTIDE SEQUENCE [LARGE SCALE GENOMIC DNA]</scope>
    <source>
        <strain evidence="1">Clone GOH B32 T37-40</strain>
    </source>
</reference>
<comment type="caution">
    <text evidence="1">The sequence shown here is derived from an EMBL/GenBank/DDBJ whole genome shotgun (WGS) entry which is preliminary data.</text>
</comment>
<evidence type="ECO:0000313" key="2">
    <source>
        <dbReference type="Proteomes" id="UP001054821"/>
    </source>
</evidence>
<dbReference type="EMBL" id="JAJFAZ020000005">
    <property type="protein sequence ID" value="KAI5330009.1"/>
    <property type="molecule type" value="Genomic_DNA"/>
</dbReference>
<gene>
    <name evidence="1" type="ORF">L3X38_029406</name>
</gene>